<protein>
    <submittedName>
        <fullName evidence="2">HET-domain-containing protein</fullName>
    </submittedName>
</protein>
<keyword evidence="3" id="KW-1185">Reference proteome</keyword>
<sequence length="215" mass="24704">MNLKSGYRYSPLESADSIRLLQVEKVPSTAKGRGPIRCWIRHFPLAQAPPYRALSYAWGADSTKKLFLNDKIVQVRRNLWEALAHIQFSWYDPRNAEKDDVFVEENSRWVWIDALSIDQTNVEERSCQVGLMGKIYGKATKVLVWLGCEDDFHHGARISAAVEALSLMNDDKSGQEPSQVLDRNLEGLLALFQLPYWQRLWIVQEICLAKKITLL</sequence>
<dbReference type="InterPro" id="IPR052895">
    <property type="entry name" value="HetReg/Transcr_Mod"/>
</dbReference>
<dbReference type="PANTHER" id="PTHR24148">
    <property type="entry name" value="ANKYRIN REPEAT DOMAIN-CONTAINING PROTEIN 39 HOMOLOG-RELATED"/>
    <property type="match status" value="1"/>
</dbReference>
<gene>
    <name evidence="2" type="ORF">L207DRAFT_425080</name>
</gene>
<dbReference type="InterPro" id="IPR010730">
    <property type="entry name" value="HET"/>
</dbReference>
<organism evidence="2 3">
    <name type="scientific">Hyaloscypha variabilis (strain UAMH 11265 / GT02V1 / F)</name>
    <name type="common">Meliniomyces variabilis</name>
    <dbReference type="NCBI Taxonomy" id="1149755"/>
    <lineage>
        <taxon>Eukaryota</taxon>
        <taxon>Fungi</taxon>
        <taxon>Dikarya</taxon>
        <taxon>Ascomycota</taxon>
        <taxon>Pezizomycotina</taxon>
        <taxon>Leotiomycetes</taxon>
        <taxon>Helotiales</taxon>
        <taxon>Hyaloscyphaceae</taxon>
        <taxon>Hyaloscypha</taxon>
        <taxon>Hyaloscypha variabilis</taxon>
    </lineage>
</organism>
<dbReference type="Proteomes" id="UP000235786">
    <property type="component" value="Unassembled WGS sequence"/>
</dbReference>
<dbReference type="OrthoDB" id="5386682at2759"/>
<dbReference type="STRING" id="1149755.A0A2J6RW80"/>
<feature type="domain" description="Heterokaryon incompatibility" evidence="1">
    <location>
        <begin position="51"/>
        <end position="205"/>
    </location>
</feature>
<dbReference type="EMBL" id="KZ613943">
    <property type="protein sequence ID" value="PMD42771.1"/>
    <property type="molecule type" value="Genomic_DNA"/>
</dbReference>
<evidence type="ECO:0000313" key="3">
    <source>
        <dbReference type="Proteomes" id="UP000235786"/>
    </source>
</evidence>
<proteinExistence type="predicted"/>
<evidence type="ECO:0000259" key="1">
    <source>
        <dbReference type="Pfam" id="PF06985"/>
    </source>
</evidence>
<dbReference type="Pfam" id="PF06985">
    <property type="entry name" value="HET"/>
    <property type="match status" value="1"/>
</dbReference>
<evidence type="ECO:0000313" key="2">
    <source>
        <dbReference type="EMBL" id="PMD42771.1"/>
    </source>
</evidence>
<feature type="non-terminal residue" evidence="2">
    <location>
        <position position="215"/>
    </location>
</feature>
<dbReference type="PANTHER" id="PTHR24148:SF73">
    <property type="entry name" value="HET DOMAIN PROTEIN (AFU_ORTHOLOGUE AFUA_8G01020)"/>
    <property type="match status" value="1"/>
</dbReference>
<name>A0A2J6RW80_HYAVF</name>
<accession>A0A2J6RW80</accession>
<dbReference type="AlphaFoldDB" id="A0A2J6RW80"/>
<reference evidence="2 3" key="1">
    <citation type="submission" date="2016-04" db="EMBL/GenBank/DDBJ databases">
        <title>A degradative enzymes factory behind the ericoid mycorrhizal symbiosis.</title>
        <authorList>
            <consortium name="DOE Joint Genome Institute"/>
            <person name="Martino E."/>
            <person name="Morin E."/>
            <person name="Grelet G."/>
            <person name="Kuo A."/>
            <person name="Kohler A."/>
            <person name="Daghino S."/>
            <person name="Barry K."/>
            <person name="Choi C."/>
            <person name="Cichocki N."/>
            <person name="Clum A."/>
            <person name="Copeland A."/>
            <person name="Hainaut M."/>
            <person name="Haridas S."/>
            <person name="Labutti K."/>
            <person name="Lindquist E."/>
            <person name="Lipzen A."/>
            <person name="Khouja H.-R."/>
            <person name="Murat C."/>
            <person name="Ohm R."/>
            <person name="Olson A."/>
            <person name="Spatafora J."/>
            <person name="Veneault-Fourrey C."/>
            <person name="Henrissat B."/>
            <person name="Grigoriev I."/>
            <person name="Martin F."/>
            <person name="Perotto S."/>
        </authorList>
    </citation>
    <scope>NUCLEOTIDE SEQUENCE [LARGE SCALE GENOMIC DNA]</scope>
    <source>
        <strain evidence="2 3">F</strain>
    </source>
</reference>